<dbReference type="PANTHER" id="PTHR43877:SF8">
    <property type="entry name" value="N-ACETYLGLUTAMATE SYNTHASE-RELATED"/>
    <property type="match status" value="1"/>
</dbReference>
<name>A0ABW7A559_9ACTN</name>
<evidence type="ECO:0000313" key="5">
    <source>
        <dbReference type="Proteomes" id="UP001603978"/>
    </source>
</evidence>
<dbReference type="InterPro" id="IPR016181">
    <property type="entry name" value="Acyl_CoA_acyltransferase"/>
</dbReference>
<dbReference type="InterPro" id="IPR000182">
    <property type="entry name" value="GNAT_dom"/>
</dbReference>
<dbReference type="SUPFAM" id="SSF55729">
    <property type="entry name" value="Acyl-CoA N-acyltransferases (Nat)"/>
    <property type="match status" value="2"/>
</dbReference>
<gene>
    <name evidence="4" type="ORF">ACFLIM_04610</name>
</gene>
<dbReference type="InterPro" id="IPR050832">
    <property type="entry name" value="Bact_Acetyltransf"/>
</dbReference>
<dbReference type="Gene3D" id="3.40.630.30">
    <property type="match status" value="1"/>
</dbReference>
<protein>
    <submittedName>
        <fullName evidence="4">GNAT family N-acetyltransferase</fullName>
        <ecNumber evidence="4">2.3.-.-</ecNumber>
    </submittedName>
</protein>
<keyword evidence="2 4" id="KW-0012">Acyltransferase</keyword>
<dbReference type="Proteomes" id="UP001603978">
    <property type="component" value="Unassembled WGS sequence"/>
</dbReference>
<dbReference type="CDD" id="cd04301">
    <property type="entry name" value="NAT_SF"/>
    <property type="match status" value="1"/>
</dbReference>
<reference evidence="4 5" key="1">
    <citation type="submission" date="2024-10" db="EMBL/GenBank/DDBJ databases">
        <authorList>
            <person name="Topkara A.R."/>
            <person name="Saygin H."/>
        </authorList>
    </citation>
    <scope>NUCLEOTIDE SEQUENCE [LARGE SCALE GENOMIC DNA]</scope>
    <source>
        <strain evidence="4 5">M3C6</strain>
    </source>
</reference>
<keyword evidence="1 4" id="KW-0808">Transferase</keyword>
<dbReference type="Pfam" id="PF00583">
    <property type="entry name" value="Acetyltransf_1"/>
    <property type="match status" value="1"/>
</dbReference>
<dbReference type="PANTHER" id="PTHR43877">
    <property type="entry name" value="AMINOALKYLPHOSPHONATE N-ACETYLTRANSFERASE-RELATED-RELATED"/>
    <property type="match status" value="1"/>
</dbReference>
<dbReference type="GO" id="GO:0016746">
    <property type="term" value="F:acyltransferase activity"/>
    <property type="evidence" value="ECO:0007669"/>
    <property type="project" value="UniProtKB-KW"/>
</dbReference>
<dbReference type="RefSeq" id="WP_393162197.1">
    <property type="nucleotide sequence ID" value="NZ_JBICRM010000002.1"/>
</dbReference>
<keyword evidence="5" id="KW-1185">Reference proteome</keyword>
<proteinExistence type="predicted"/>
<evidence type="ECO:0000259" key="3">
    <source>
        <dbReference type="PROSITE" id="PS51186"/>
    </source>
</evidence>
<evidence type="ECO:0000256" key="1">
    <source>
        <dbReference type="ARBA" id="ARBA00022679"/>
    </source>
</evidence>
<evidence type="ECO:0000256" key="2">
    <source>
        <dbReference type="ARBA" id="ARBA00023315"/>
    </source>
</evidence>
<feature type="domain" description="N-acetyltransferase" evidence="3">
    <location>
        <begin position="1"/>
        <end position="157"/>
    </location>
</feature>
<organism evidence="4 5">
    <name type="scientific">Nonomuraea marmarensis</name>
    <dbReference type="NCBI Taxonomy" id="3351344"/>
    <lineage>
        <taxon>Bacteria</taxon>
        <taxon>Bacillati</taxon>
        <taxon>Actinomycetota</taxon>
        <taxon>Actinomycetes</taxon>
        <taxon>Streptosporangiales</taxon>
        <taxon>Streptosporangiaceae</taxon>
        <taxon>Nonomuraea</taxon>
    </lineage>
</organism>
<sequence length="334" mass="37323">MRIQPIELDSDLVTGLHDAYVAASTDDPGPQLSLARFRRDVCTDTPGERAEAWAAVEDGKVVGGYALSLSQLDNTHMGWIFPLVVRPERRSRGLGSALFEHALDRLRGHGRRLLLTETPATGVGAHFALAHGMTVALKEARRTLDLRKADWEALERLLPKVEGYSLERWIGPAGPDLLPDLTTLMNGMNDAPRDADIEDIQFSLERLRAREEGIPATGSTCYTMIARRDSDGAPAGYTRVYLEADRSDGWGSQADTTVLSEHRGHRLGLLLKLSNLFWLREREPHLEQIITWNATSNTHMLAINEAMGFELFDEWNEWRLPVQGMEHRAPGELT</sequence>
<dbReference type="EC" id="2.3.-.-" evidence="4"/>
<dbReference type="PROSITE" id="PS51186">
    <property type="entry name" value="GNAT"/>
    <property type="match status" value="1"/>
</dbReference>
<comment type="caution">
    <text evidence="4">The sequence shown here is derived from an EMBL/GenBank/DDBJ whole genome shotgun (WGS) entry which is preliminary data.</text>
</comment>
<evidence type="ECO:0000313" key="4">
    <source>
        <dbReference type="EMBL" id="MFG1702454.1"/>
    </source>
</evidence>
<accession>A0ABW7A559</accession>
<dbReference type="EMBL" id="JBICRM010000002">
    <property type="protein sequence ID" value="MFG1702454.1"/>
    <property type="molecule type" value="Genomic_DNA"/>
</dbReference>